<protein>
    <submittedName>
        <fullName evidence="2">Uncharacterized protein</fullName>
    </submittedName>
</protein>
<evidence type="ECO:0000256" key="1">
    <source>
        <dbReference type="SAM" id="MobiDB-lite"/>
    </source>
</evidence>
<dbReference type="AlphaFoldDB" id="A0A438EXZ1"/>
<dbReference type="Proteomes" id="UP000288805">
    <property type="component" value="Unassembled WGS sequence"/>
</dbReference>
<sequence>MTRKIRIQNFTSAFPQIHQRLGPAVFSSSLPRHCRVALHHRSDGRDSFSASTSLSDPDSQALRPSLNLTSRSRFDFFLENLAQGEIFIENLALFLSLFWL</sequence>
<feature type="region of interest" description="Disordered" evidence="1">
    <location>
        <begin position="41"/>
        <end position="62"/>
    </location>
</feature>
<reference evidence="2 3" key="1">
    <citation type="journal article" date="2018" name="PLoS Genet.">
        <title>Population sequencing reveals clonal diversity and ancestral inbreeding in the grapevine cultivar Chardonnay.</title>
        <authorList>
            <person name="Roach M.J."/>
            <person name="Johnson D.L."/>
            <person name="Bohlmann J."/>
            <person name="van Vuuren H.J."/>
            <person name="Jones S.J."/>
            <person name="Pretorius I.S."/>
            <person name="Schmidt S.A."/>
            <person name="Borneman A.R."/>
        </authorList>
    </citation>
    <scope>NUCLEOTIDE SEQUENCE [LARGE SCALE GENOMIC DNA]</scope>
    <source>
        <strain evidence="3">cv. Chardonnay</strain>
        <tissue evidence="2">Leaf</tissue>
    </source>
</reference>
<gene>
    <name evidence="2" type="ORF">CK203_068754</name>
</gene>
<organism evidence="2 3">
    <name type="scientific">Vitis vinifera</name>
    <name type="common">Grape</name>
    <dbReference type="NCBI Taxonomy" id="29760"/>
    <lineage>
        <taxon>Eukaryota</taxon>
        <taxon>Viridiplantae</taxon>
        <taxon>Streptophyta</taxon>
        <taxon>Embryophyta</taxon>
        <taxon>Tracheophyta</taxon>
        <taxon>Spermatophyta</taxon>
        <taxon>Magnoliopsida</taxon>
        <taxon>eudicotyledons</taxon>
        <taxon>Gunneridae</taxon>
        <taxon>Pentapetalae</taxon>
        <taxon>rosids</taxon>
        <taxon>Vitales</taxon>
        <taxon>Vitaceae</taxon>
        <taxon>Viteae</taxon>
        <taxon>Vitis</taxon>
    </lineage>
</organism>
<evidence type="ECO:0000313" key="3">
    <source>
        <dbReference type="Proteomes" id="UP000288805"/>
    </source>
</evidence>
<evidence type="ECO:0000313" key="2">
    <source>
        <dbReference type="EMBL" id="RVW52621.1"/>
    </source>
</evidence>
<proteinExistence type="predicted"/>
<feature type="compositionally biased region" description="Polar residues" evidence="1">
    <location>
        <begin position="48"/>
        <end position="58"/>
    </location>
</feature>
<comment type="caution">
    <text evidence="2">The sequence shown here is derived from an EMBL/GenBank/DDBJ whole genome shotgun (WGS) entry which is preliminary data.</text>
</comment>
<name>A0A438EXZ1_VITVI</name>
<accession>A0A438EXZ1</accession>
<dbReference type="EMBL" id="QGNW01001166">
    <property type="protein sequence ID" value="RVW52621.1"/>
    <property type="molecule type" value="Genomic_DNA"/>
</dbReference>